<dbReference type="PANTHER" id="PTHR18884">
    <property type="entry name" value="SEPTIN"/>
    <property type="match status" value="1"/>
</dbReference>
<dbReference type="InterPro" id="IPR027417">
    <property type="entry name" value="P-loop_NTPase"/>
</dbReference>
<comment type="caution">
    <text evidence="4">The sequence shown here is derived from an EMBL/GenBank/DDBJ whole genome shotgun (WGS) entry which is preliminary data.</text>
</comment>
<sequence>MSDRMNGNATVEQGGSGGARWPLEKKASSSVSSGKQDFPELKGVREQLAYRRTQDLIAYGESLTIMCVGESGLGKTTVINNLFSRDIEKNAAAQALPTMDILEKEVSFECDSIPFNVRLVDSPGYGDVLDVSRSFETIVSYLDAEKEKIFQLEQHINRSSKKFRFSGVEVVLFFISPHRLKGLDMELLRRLHSKVAIIPILAKADTMTVKEIESFKDVVRQKLQANKIKYFCDPLAIISSSELVQNDEGEAVAGRLYPWGKVEVERHSELSTLRSVVIGTGLEDLRRAKDTYYETFRRERLEADRQNLLRKVWRVGSNLLLGISLVIFVQQGGLGLLADGLQSLNSKVRDSDGDGRDAKEPLPPLPPAPEEEIKEETPAPKKKSGWF</sequence>
<evidence type="ECO:0000256" key="1">
    <source>
        <dbReference type="RuleBase" id="RU004560"/>
    </source>
</evidence>
<organism evidence="4 5">
    <name type="scientific">Porphyridium purpureum</name>
    <name type="common">Red alga</name>
    <name type="synonym">Porphyridium cruentum</name>
    <dbReference type="NCBI Taxonomy" id="35688"/>
    <lineage>
        <taxon>Eukaryota</taxon>
        <taxon>Rhodophyta</taxon>
        <taxon>Bangiophyceae</taxon>
        <taxon>Porphyridiales</taxon>
        <taxon>Porphyridiaceae</taxon>
        <taxon>Porphyridium</taxon>
    </lineage>
</organism>
<dbReference type="OMA" id="AKFKRNI"/>
<reference evidence="5" key="1">
    <citation type="journal article" date="2019" name="Nat. Commun.">
        <title>Expansion of phycobilisome linker gene families in mesophilic red algae.</title>
        <authorList>
            <person name="Lee J."/>
            <person name="Kim D."/>
            <person name="Bhattacharya D."/>
            <person name="Yoon H.S."/>
        </authorList>
    </citation>
    <scope>NUCLEOTIDE SEQUENCE [LARGE SCALE GENOMIC DNA]</scope>
    <source>
        <strain evidence="5">CCMP 1328</strain>
    </source>
</reference>
<evidence type="ECO:0000313" key="4">
    <source>
        <dbReference type="EMBL" id="KAA8492596.1"/>
    </source>
</evidence>
<dbReference type="OrthoDB" id="416553at2759"/>
<protein>
    <submittedName>
        <fullName evidence="4">Septin-7</fullName>
    </submittedName>
</protein>
<feature type="region of interest" description="Disordered" evidence="2">
    <location>
        <begin position="347"/>
        <end position="387"/>
    </location>
</feature>
<evidence type="ECO:0000313" key="5">
    <source>
        <dbReference type="Proteomes" id="UP000324585"/>
    </source>
</evidence>
<feature type="region of interest" description="Disordered" evidence="2">
    <location>
        <begin position="1"/>
        <end position="37"/>
    </location>
</feature>
<evidence type="ECO:0000256" key="2">
    <source>
        <dbReference type="SAM" id="MobiDB-lite"/>
    </source>
</evidence>
<keyword evidence="5" id="KW-1185">Reference proteome</keyword>
<name>A0A5J4YMD7_PORPP</name>
<feature type="compositionally biased region" description="Basic and acidic residues" evidence="2">
    <location>
        <begin position="347"/>
        <end position="360"/>
    </location>
</feature>
<dbReference type="Proteomes" id="UP000324585">
    <property type="component" value="Unassembled WGS sequence"/>
</dbReference>
<dbReference type="Pfam" id="PF00735">
    <property type="entry name" value="Septin"/>
    <property type="match status" value="1"/>
</dbReference>
<feature type="domain" description="Septin-type G" evidence="3">
    <location>
        <begin position="59"/>
        <end position="303"/>
    </location>
</feature>
<dbReference type="EMBL" id="VRMN01000009">
    <property type="protein sequence ID" value="KAA8492596.1"/>
    <property type="molecule type" value="Genomic_DNA"/>
</dbReference>
<keyword evidence="1" id="KW-0342">GTP-binding</keyword>
<evidence type="ECO:0000259" key="3">
    <source>
        <dbReference type="PROSITE" id="PS51719"/>
    </source>
</evidence>
<dbReference type="Gene3D" id="3.40.50.300">
    <property type="entry name" value="P-loop containing nucleotide triphosphate hydrolases"/>
    <property type="match status" value="1"/>
</dbReference>
<comment type="similarity">
    <text evidence="1">Belongs to the TRAFAC class TrmE-Era-EngA-EngB-Septin-like GTPase superfamily. Septin GTPase family.</text>
</comment>
<dbReference type="PROSITE" id="PS51719">
    <property type="entry name" value="G_SEPTIN"/>
    <property type="match status" value="1"/>
</dbReference>
<feature type="compositionally biased region" description="Polar residues" evidence="2">
    <location>
        <begin position="1"/>
        <end position="13"/>
    </location>
</feature>
<dbReference type="SUPFAM" id="SSF52540">
    <property type="entry name" value="P-loop containing nucleoside triphosphate hydrolases"/>
    <property type="match status" value="1"/>
</dbReference>
<gene>
    <name evidence="4" type="ORF">FVE85_8103</name>
</gene>
<keyword evidence="1" id="KW-0547">Nucleotide-binding</keyword>
<proteinExistence type="inferred from homology"/>
<dbReference type="GO" id="GO:0005525">
    <property type="term" value="F:GTP binding"/>
    <property type="evidence" value="ECO:0007669"/>
    <property type="project" value="UniProtKB-KW"/>
</dbReference>
<accession>A0A5J4YMD7</accession>
<dbReference type="InterPro" id="IPR030379">
    <property type="entry name" value="G_SEPTIN_dom"/>
</dbReference>
<dbReference type="AlphaFoldDB" id="A0A5J4YMD7"/>